<dbReference type="KEGG" id="dax:FDQ92_04970"/>
<evidence type="ECO:0000313" key="13">
    <source>
        <dbReference type="EMBL" id="QCQ21581.1"/>
    </source>
</evidence>
<sequence length="382" mass="40973">MSPDPVYLDYNATTPVDPLVVEAMIPYLRRHFGNPSSPHVWGRRAREAVEEARRQVAGLLGCSAEEILFTSGGTESNNLALFGVARSLSARARHVVTSKVEHPAVVEPCLAMLEEGTDVTFLPVDSAGRVAVESLEKSLRPETFLVTIMHANNEVGTIQPIAEIADVARGRGVFVHTDAAQSVGKIPVDVNALGVDLLTVAGHKLYAPKGVGALYVRRGTPVQRILFGAGQERGLRPGTENVPEIVGLGTAARLAAERVAEESARTARLRDLLEQRLLQSLEGTVIHARSAERLPNTSSIGFRGLTADRILSELEDVAASAGAACHAETVKVSHVLGAMGVNMDVARGTCRFSVGRFTTEDEIERAAASIVKTVRRLRGRPY</sequence>
<reference evidence="13 14" key="2">
    <citation type="submission" date="2019-05" db="EMBL/GenBank/DDBJ databases">
        <authorList>
            <person name="Suflita J.M."/>
            <person name="Marks C.R."/>
        </authorList>
    </citation>
    <scope>NUCLEOTIDE SEQUENCE [LARGE SCALE GENOMIC DNA]</scope>
    <source>
        <strain evidence="13 14">ALDC</strain>
    </source>
</reference>
<evidence type="ECO:0000256" key="8">
    <source>
        <dbReference type="ARBA" id="ARBA00023004"/>
    </source>
</evidence>
<dbReference type="Gene3D" id="3.40.640.10">
    <property type="entry name" value="Type I PLP-dependent aspartate aminotransferase-like (Major domain)"/>
    <property type="match status" value="1"/>
</dbReference>
<evidence type="ECO:0000256" key="2">
    <source>
        <dbReference type="ARBA" id="ARBA00003120"/>
    </source>
</evidence>
<dbReference type="GO" id="GO:0046872">
    <property type="term" value="F:metal ion binding"/>
    <property type="evidence" value="ECO:0007669"/>
    <property type="project" value="UniProtKB-KW"/>
</dbReference>
<dbReference type="PROSITE" id="PS00595">
    <property type="entry name" value="AA_TRANSFER_CLASS_5"/>
    <property type="match status" value="1"/>
</dbReference>
<protein>
    <recommendedName>
        <fullName evidence="4">cysteine desulfurase</fullName>
        <ecNumber evidence="4">2.8.1.7</ecNumber>
    </recommendedName>
</protein>
<dbReference type="SUPFAM" id="SSF53383">
    <property type="entry name" value="PLP-dependent transferases"/>
    <property type="match status" value="1"/>
</dbReference>
<keyword evidence="8" id="KW-0408">Iron</keyword>
<evidence type="ECO:0000256" key="1">
    <source>
        <dbReference type="ARBA" id="ARBA00001933"/>
    </source>
</evidence>
<comment type="similarity">
    <text evidence="3">Belongs to the class-V pyridoxal-phosphate-dependent aminotransferase family. NifS/IscS subfamily.</text>
</comment>
<accession>A0A4V1ERG7</accession>
<dbReference type="InterPro" id="IPR000192">
    <property type="entry name" value="Aminotrans_V_dom"/>
</dbReference>
<dbReference type="InterPro" id="IPR016454">
    <property type="entry name" value="Cysteine_dSase"/>
</dbReference>
<name>A0A4V1ERG7_9BACT</name>
<keyword evidence="14" id="KW-1185">Reference proteome</keyword>
<dbReference type="RefSeq" id="WP_137423550.1">
    <property type="nucleotide sequence ID" value="NZ_CP040098.1"/>
</dbReference>
<dbReference type="Gene3D" id="3.90.1150.10">
    <property type="entry name" value="Aspartate Aminotransferase, domain 1"/>
    <property type="match status" value="1"/>
</dbReference>
<dbReference type="Gene3D" id="1.10.260.50">
    <property type="match status" value="1"/>
</dbReference>
<evidence type="ECO:0000256" key="10">
    <source>
        <dbReference type="ARBA" id="ARBA00050776"/>
    </source>
</evidence>
<dbReference type="InterPro" id="IPR015421">
    <property type="entry name" value="PyrdxlP-dep_Trfase_major"/>
</dbReference>
<dbReference type="InterPro" id="IPR015424">
    <property type="entry name" value="PyrdxlP-dep_Trfase"/>
</dbReference>
<evidence type="ECO:0000313" key="14">
    <source>
        <dbReference type="Proteomes" id="UP000298602"/>
    </source>
</evidence>
<evidence type="ECO:0000256" key="11">
    <source>
        <dbReference type="RuleBase" id="RU004504"/>
    </source>
</evidence>
<evidence type="ECO:0000256" key="3">
    <source>
        <dbReference type="ARBA" id="ARBA00006490"/>
    </source>
</evidence>
<evidence type="ECO:0000256" key="6">
    <source>
        <dbReference type="ARBA" id="ARBA00022723"/>
    </source>
</evidence>
<evidence type="ECO:0000256" key="7">
    <source>
        <dbReference type="ARBA" id="ARBA00022898"/>
    </source>
</evidence>
<dbReference type="OrthoDB" id="9808002at2"/>
<reference evidence="13 14" key="1">
    <citation type="submission" date="2019-05" db="EMBL/GenBank/DDBJ databases">
        <title>The Complete Genome Sequence of the n-alkane-degrading Desulfoglaeba alkanexedens ALDC reveals multiple alkylsuccinate synthase gene clusters.</title>
        <authorList>
            <person name="Callaghan A.V."/>
            <person name="Davidova I.A."/>
            <person name="Duncan K.E."/>
            <person name="Morris B."/>
            <person name="McInerney M.J."/>
        </authorList>
    </citation>
    <scope>NUCLEOTIDE SEQUENCE [LARGE SCALE GENOMIC DNA]</scope>
    <source>
        <strain evidence="13 14">ALDC</strain>
    </source>
</reference>
<feature type="domain" description="Aminotransferase class V" evidence="12">
    <location>
        <begin position="6"/>
        <end position="365"/>
    </location>
</feature>
<dbReference type="FunFam" id="3.40.640.10:FF:000084">
    <property type="entry name" value="IscS-like cysteine desulfurase"/>
    <property type="match status" value="1"/>
</dbReference>
<dbReference type="AlphaFoldDB" id="A0A4V1ERG7"/>
<dbReference type="PANTHER" id="PTHR11601">
    <property type="entry name" value="CYSTEINE DESULFURYLASE FAMILY MEMBER"/>
    <property type="match status" value="1"/>
</dbReference>
<dbReference type="Proteomes" id="UP000298602">
    <property type="component" value="Chromosome"/>
</dbReference>
<evidence type="ECO:0000256" key="5">
    <source>
        <dbReference type="ARBA" id="ARBA00022679"/>
    </source>
</evidence>
<comment type="function">
    <text evidence="2">Catalyzes the removal of elemental sulfur atoms from cysteine to produce alanine. Seems to participate in the biosynthesis of the nitrogenase metalloclusters by providing the inorganic sulfur required for the Fe-S core formation.</text>
</comment>
<dbReference type="PANTHER" id="PTHR11601:SF34">
    <property type="entry name" value="CYSTEINE DESULFURASE"/>
    <property type="match status" value="1"/>
</dbReference>
<dbReference type="GO" id="GO:0051536">
    <property type="term" value="F:iron-sulfur cluster binding"/>
    <property type="evidence" value="ECO:0007669"/>
    <property type="project" value="UniProtKB-KW"/>
</dbReference>
<dbReference type="EC" id="2.8.1.7" evidence="4"/>
<dbReference type="InterPro" id="IPR015422">
    <property type="entry name" value="PyrdxlP-dep_Trfase_small"/>
</dbReference>
<organism evidence="13 14">
    <name type="scientific">Desulfoglaeba alkanexedens ALDC</name>
    <dbReference type="NCBI Taxonomy" id="980445"/>
    <lineage>
        <taxon>Bacteria</taxon>
        <taxon>Pseudomonadati</taxon>
        <taxon>Thermodesulfobacteriota</taxon>
        <taxon>Syntrophobacteria</taxon>
        <taxon>Syntrophobacterales</taxon>
        <taxon>Syntrophobacteraceae</taxon>
        <taxon>Desulfoglaeba</taxon>
    </lineage>
</organism>
<proteinExistence type="inferred from homology"/>
<evidence type="ECO:0000256" key="9">
    <source>
        <dbReference type="ARBA" id="ARBA00023014"/>
    </source>
</evidence>
<keyword evidence="9" id="KW-0411">Iron-sulfur</keyword>
<dbReference type="Pfam" id="PF00266">
    <property type="entry name" value="Aminotran_5"/>
    <property type="match status" value="1"/>
</dbReference>
<gene>
    <name evidence="13" type="ORF">FDQ92_04970</name>
</gene>
<dbReference type="GO" id="GO:0031071">
    <property type="term" value="F:cysteine desulfurase activity"/>
    <property type="evidence" value="ECO:0007669"/>
    <property type="project" value="UniProtKB-EC"/>
</dbReference>
<dbReference type="InterPro" id="IPR020578">
    <property type="entry name" value="Aminotrans_V_PyrdxlP_BS"/>
</dbReference>
<dbReference type="EMBL" id="CP040098">
    <property type="protein sequence ID" value="QCQ21581.1"/>
    <property type="molecule type" value="Genomic_DNA"/>
</dbReference>
<keyword evidence="7" id="KW-0663">Pyridoxal phosphate</keyword>
<keyword evidence="5" id="KW-0808">Transferase</keyword>
<evidence type="ECO:0000256" key="4">
    <source>
        <dbReference type="ARBA" id="ARBA00012239"/>
    </source>
</evidence>
<dbReference type="PIRSF" id="PIRSF005572">
    <property type="entry name" value="NifS"/>
    <property type="match status" value="1"/>
</dbReference>
<comment type="catalytic activity">
    <reaction evidence="10">
        <text>(sulfur carrier)-H + L-cysteine = (sulfur carrier)-SH + L-alanine</text>
        <dbReference type="Rhea" id="RHEA:43892"/>
        <dbReference type="Rhea" id="RHEA-COMP:14737"/>
        <dbReference type="Rhea" id="RHEA-COMP:14739"/>
        <dbReference type="ChEBI" id="CHEBI:29917"/>
        <dbReference type="ChEBI" id="CHEBI:35235"/>
        <dbReference type="ChEBI" id="CHEBI:57972"/>
        <dbReference type="ChEBI" id="CHEBI:64428"/>
        <dbReference type="EC" id="2.8.1.7"/>
    </reaction>
</comment>
<comment type="cofactor">
    <cofactor evidence="1 11">
        <name>pyridoxal 5'-phosphate</name>
        <dbReference type="ChEBI" id="CHEBI:597326"/>
    </cofactor>
</comment>
<keyword evidence="6" id="KW-0479">Metal-binding</keyword>
<evidence type="ECO:0000259" key="12">
    <source>
        <dbReference type="Pfam" id="PF00266"/>
    </source>
</evidence>